<evidence type="ECO:0000313" key="1">
    <source>
        <dbReference type="EMBL" id="QHU34768.1"/>
    </source>
</evidence>
<dbReference type="AlphaFoldDB" id="A0A6C0LXN0"/>
<name>A0A6C0LXN0_9ZZZZ</name>
<evidence type="ECO:0008006" key="2">
    <source>
        <dbReference type="Google" id="ProtNLM"/>
    </source>
</evidence>
<proteinExistence type="predicted"/>
<dbReference type="SUPFAM" id="SSF52266">
    <property type="entry name" value="SGNH hydrolase"/>
    <property type="match status" value="1"/>
</dbReference>
<protein>
    <recommendedName>
        <fullName evidence="2">SGNH hydrolase-type esterase domain-containing protein</fullName>
    </recommendedName>
</protein>
<dbReference type="InterPro" id="IPR036514">
    <property type="entry name" value="SGNH_hydro_sf"/>
</dbReference>
<sequence length="202" mass="24000">MIYIYGDSHANNCFKNLTLPHANLYSNSITMFRIGRDNIIINFEKDSIQKGDTIILLYGEVDCRCHVQKQINLGKNEDDIIYELVNNYINTIQNNTKGLDINIFIVGVIPPTKRNDYEILFGPILHEYPFVGRDEDRVRYTFKVNKLLEELSNKNNFVYFNPYDYYTREDGTFKFEFSDNNVHLRDNAYFLEKFIELYEKIR</sequence>
<dbReference type="Gene3D" id="3.40.50.1110">
    <property type="entry name" value="SGNH hydrolase"/>
    <property type="match status" value="1"/>
</dbReference>
<organism evidence="1">
    <name type="scientific">viral metagenome</name>
    <dbReference type="NCBI Taxonomy" id="1070528"/>
    <lineage>
        <taxon>unclassified sequences</taxon>
        <taxon>metagenomes</taxon>
        <taxon>organismal metagenomes</taxon>
    </lineage>
</organism>
<dbReference type="EMBL" id="MN740580">
    <property type="protein sequence ID" value="QHU34768.1"/>
    <property type="molecule type" value="Genomic_DNA"/>
</dbReference>
<reference evidence="1" key="1">
    <citation type="journal article" date="2020" name="Nature">
        <title>Giant virus diversity and host interactions through global metagenomics.</title>
        <authorList>
            <person name="Schulz F."/>
            <person name="Roux S."/>
            <person name="Paez-Espino D."/>
            <person name="Jungbluth S."/>
            <person name="Walsh D.A."/>
            <person name="Denef V.J."/>
            <person name="McMahon K.D."/>
            <person name="Konstantinidis K.T."/>
            <person name="Eloe-Fadrosh E.A."/>
            <person name="Kyrpides N.C."/>
            <person name="Woyke T."/>
        </authorList>
    </citation>
    <scope>NUCLEOTIDE SEQUENCE</scope>
    <source>
        <strain evidence="1">GVMAG-S-1017244-22</strain>
    </source>
</reference>
<accession>A0A6C0LXN0</accession>